<feature type="transmembrane region" description="Helical" evidence="5">
    <location>
        <begin position="276"/>
        <end position="300"/>
    </location>
</feature>
<comment type="caution">
    <text evidence="7">The sequence shown here is derived from an EMBL/GenBank/DDBJ whole genome shotgun (WGS) entry which is preliminary data.</text>
</comment>
<evidence type="ECO:0000256" key="2">
    <source>
        <dbReference type="ARBA" id="ARBA00022692"/>
    </source>
</evidence>
<organism evidence="7 8">
    <name type="scientific">Trapa natans</name>
    <name type="common">Water chestnut</name>
    <dbReference type="NCBI Taxonomy" id="22666"/>
    <lineage>
        <taxon>Eukaryota</taxon>
        <taxon>Viridiplantae</taxon>
        <taxon>Streptophyta</taxon>
        <taxon>Embryophyta</taxon>
        <taxon>Tracheophyta</taxon>
        <taxon>Spermatophyta</taxon>
        <taxon>Magnoliopsida</taxon>
        <taxon>eudicotyledons</taxon>
        <taxon>Gunneridae</taxon>
        <taxon>Pentapetalae</taxon>
        <taxon>rosids</taxon>
        <taxon>malvids</taxon>
        <taxon>Myrtales</taxon>
        <taxon>Lythraceae</taxon>
        <taxon>Trapa</taxon>
    </lineage>
</organism>
<feature type="transmembrane region" description="Helical" evidence="5">
    <location>
        <begin position="130"/>
        <end position="158"/>
    </location>
</feature>
<dbReference type="GO" id="GO:0005524">
    <property type="term" value="F:ATP binding"/>
    <property type="evidence" value="ECO:0007669"/>
    <property type="project" value="InterPro"/>
</dbReference>
<dbReference type="InterPro" id="IPR011527">
    <property type="entry name" value="ABC1_TM_dom"/>
</dbReference>
<dbReference type="Pfam" id="PF00664">
    <property type="entry name" value="ABC_membrane"/>
    <property type="match status" value="1"/>
</dbReference>
<dbReference type="InterPro" id="IPR039421">
    <property type="entry name" value="Type_1_exporter"/>
</dbReference>
<dbReference type="Gene3D" id="1.20.1560.10">
    <property type="entry name" value="ABC transporter type 1, transmembrane domain"/>
    <property type="match status" value="1"/>
</dbReference>
<name>A0AAN7RF80_TRANT</name>
<keyword evidence="8" id="KW-1185">Reference proteome</keyword>
<keyword evidence="4 5" id="KW-0472">Membrane</keyword>
<reference evidence="7 8" key="1">
    <citation type="journal article" date="2023" name="Hortic Res">
        <title>Pangenome of water caltrop reveals structural variations and asymmetric subgenome divergence after allopolyploidization.</title>
        <authorList>
            <person name="Zhang X."/>
            <person name="Chen Y."/>
            <person name="Wang L."/>
            <person name="Yuan Y."/>
            <person name="Fang M."/>
            <person name="Shi L."/>
            <person name="Lu R."/>
            <person name="Comes H.P."/>
            <person name="Ma Y."/>
            <person name="Chen Y."/>
            <person name="Huang G."/>
            <person name="Zhou Y."/>
            <person name="Zheng Z."/>
            <person name="Qiu Y."/>
        </authorList>
    </citation>
    <scope>NUCLEOTIDE SEQUENCE [LARGE SCALE GENOMIC DNA]</scope>
    <source>
        <strain evidence="7">F231</strain>
    </source>
</reference>
<dbReference type="InterPro" id="IPR036640">
    <property type="entry name" value="ABC1_TM_sf"/>
</dbReference>
<evidence type="ECO:0000256" key="3">
    <source>
        <dbReference type="ARBA" id="ARBA00022989"/>
    </source>
</evidence>
<evidence type="ECO:0000313" key="8">
    <source>
        <dbReference type="Proteomes" id="UP001346149"/>
    </source>
</evidence>
<comment type="subcellular location">
    <subcellularLocation>
        <location evidence="1">Membrane</location>
        <topology evidence="1">Multi-pass membrane protein</topology>
    </subcellularLocation>
</comment>
<evidence type="ECO:0000313" key="7">
    <source>
        <dbReference type="EMBL" id="KAK4804049.1"/>
    </source>
</evidence>
<evidence type="ECO:0000256" key="1">
    <source>
        <dbReference type="ARBA" id="ARBA00004141"/>
    </source>
</evidence>
<dbReference type="PROSITE" id="PS50929">
    <property type="entry name" value="ABC_TM1F"/>
    <property type="match status" value="1"/>
</dbReference>
<feature type="transmembrane region" description="Helical" evidence="5">
    <location>
        <begin position="53"/>
        <end position="74"/>
    </location>
</feature>
<evidence type="ECO:0000256" key="4">
    <source>
        <dbReference type="ARBA" id="ARBA00023136"/>
    </source>
</evidence>
<accession>A0AAN7RF80</accession>
<protein>
    <recommendedName>
        <fullName evidence="6">ABC transmembrane type-1 domain-containing protein</fullName>
    </recommendedName>
</protein>
<dbReference type="GO" id="GO:0140359">
    <property type="term" value="F:ABC-type transporter activity"/>
    <property type="evidence" value="ECO:0007669"/>
    <property type="project" value="InterPro"/>
</dbReference>
<proteinExistence type="predicted"/>
<dbReference type="GO" id="GO:0005886">
    <property type="term" value="C:plasma membrane"/>
    <property type="evidence" value="ECO:0007669"/>
    <property type="project" value="TreeGrafter"/>
</dbReference>
<keyword evidence="3 5" id="KW-1133">Transmembrane helix</keyword>
<keyword evidence="2 5" id="KW-0812">Transmembrane</keyword>
<evidence type="ECO:0000259" key="6">
    <source>
        <dbReference type="PROSITE" id="PS50929"/>
    </source>
</evidence>
<dbReference type="Proteomes" id="UP001346149">
    <property type="component" value="Unassembled WGS sequence"/>
</dbReference>
<dbReference type="CDD" id="cd18577">
    <property type="entry name" value="ABC_6TM_Pgp_ABCB1_D1_like"/>
    <property type="match status" value="1"/>
</dbReference>
<dbReference type="PANTHER" id="PTHR24222">
    <property type="entry name" value="ABC TRANSPORTER B FAMILY"/>
    <property type="match status" value="1"/>
</dbReference>
<dbReference type="EMBL" id="JAXQNO010000001">
    <property type="protein sequence ID" value="KAK4804049.1"/>
    <property type="molecule type" value="Genomic_DNA"/>
</dbReference>
<sequence length="352" mass="38789">MRLQGFYLYQAVQFSSVQFVHVKHCFQSSQKGRVVGWPAKANIYWLKIDSSSIINRLSSFPCVLLSFFTTPLILQQLTFSATLPCRMAEMELTTSDAATGKKAQDGPPENGISASVSLFGLFAAADKTDYLLMLLGSLGAAIHGAALPVFFVLFGRMIDSLGQLSSDPHTMSSRVSQNALYLLYLGLIIFAASWIGVAFWMQTGERQSARLRLMYLDAILSKDIDFFDTEAKDKNIIYHISSDAILVQDAIGDKTGHALRYLAQFMVGFAIGFTSVWQLTLLTLAVVPLIAVAGGVYTIVMSTLSEKSEKAYAEAGKVAEEVTVSLFMFISNVPNWHNLSIFKQHEAPFFLP</sequence>
<feature type="domain" description="ABC transmembrane type-1" evidence="6">
    <location>
        <begin position="134"/>
        <end position="322"/>
    </location>
</feature>
<evidence type="ECO:0000256" key="5">
    <source>
        <dbReference type="SAM" id="Phobius"/>
    </source>
</evidence>
<gene>
    <name evidence="7" type="ORF">SAY86_003866</name>
</gene>
<feature type="transmembrane region" description="Helical" evidence="5">
    <location>
        <begin position="179"/>
        <end position="201"/>
    </location>
</feature>
<dbReference type="SUPFAM" id="SSF90123">
    <property type="entry name" value="ABC transporter transmembrane region"/>
    <property type="match status" value="1"/>
</dbReference>
<dbReference type="PANTHER" id="PTHR24222:SF76">
    <property type="entry name" value="MYCOBACTIN IMPORT ATP-BINDING_PERMEASE PROTEIN IRTB"/>
    <property type="match status" value="1"/>
</dbReference>
<dbReference type="AlphaFoldDB" id="A0AAN7RF80"/>